<evidence type="ECO:0000256" key="9">
    <source>
        <dbReference type="SAM" id="SignalP"/>
    </source>
</evidence>
<evidence type="ECO:0000256" key="5">
    <source>
        <dbReference type="ARBA" id="ARBA00022989"/>
    </source>
</evidence>
<evidence type="ECO:0000313" key="11">
    <source>
        <dbReference type="EMBL" id="KAJ9155492.1"/>
    </source>
</evidence>
<feature type="compositionally biased region" description="Basic and acidic residues" evidence="7">
    <location>
        <begin position="903"/>
        <end position="917"/>
    </location>
</feature>
<feature type="transmembrane region" description="Helical" evidence="8">
    <location>
        <begin position="232"/>
        <end position="262"/>
    </location>
</feature>
<gene>
    <name evidence="11" type="ORF">NKR23_g1617</name>
</gene>
<evidence type="ECO:0000259" key="10">
    <source>
        <dbReference type="SMART" id="SM01320"/>
    </source>
</evidence>
<dbReference type="Pfam" id="PF14558">
    <property type="entry name" value="TRP_N"/>
    <property type="match status" value="1"/>
</dbReference>
<evidence type="ECO:0000256" key="7">
    <source>
        <dbReference type="SAM" id="MobiDB-lite"/>
    </source>
</evidence>
<feature type="region of interest" description="Disordered" evidence="7">
    <location>
        <begin position="871"/>
        <end position="917"/>
    </location>
</feature>
<feature type="transmembrane region" description="Helical" evidence="8">
    <location>
        <begin position="375"/>
        <end position="401"/>
    </location>
</feature>
<evidence type="ECO:0000256" key="8">
    <source>
        <dbReference type="SAM" id="Phobius"/>
    </source>
</evidence>
<dbReference type="PANTHER" id="PTHR31145">
    <property type="entry name" value="INTEGRAL MEMBRANE PROTEIN (AFU_ORTHOLOGUE AFUA_7G01610)"/>
    <property type="match status" value="1"/>
</dbReference>
<dbReference type="InterPro" id="IPR032800">
    <property type="entry name" value="TRP_N"/>
</dbReference>
<keyword evidence="4 9" id="KW-0732">Signal</keyword>
<dbReference type="InterPro" id="IPR010308">
    <property type="entry name" value="TRP_C"/>
</dbReference>
<sequence length="917" mass="100415">MTLSTRLFSIIVLLLSISSAHVAHARDVVYVYGTGTDGVSRQLAVDRTPALYTRDFGDCLGGDSLFNITRFDAAYYSDNSTVLFHLDGTSNIRNESLMMHFSLDAYGESRYSMTFDPCYVNIYSLCPLNASVPVAGWAVFPVGKEQTGDIPAIAFSIPDFEGSVKLQIFANSSRTEIGCFQAVMTNGKSFQHTEAISPVLAVFTVVAILASFATAAYGVSIPHMRTHYAHSISVLLVFETFQSIFFSGALTVSWPSILIAWWSNFAWSAGMIYSSSIVKSVNGFTGVTGNSSQVGGAGSTVINNGGGLASQIYGRSLAQRATSELVRRAGPSYNASDPYDYTWAGVPVSPGMPLPGTWTGFPADLASIGIPAADAFIVGLIWLLVAVGIVAACTLALKLSLEVLAAIKWIQQDRLAYFRSHYIGYTSEAILRTLFVGFFAMVTLSIYQFTIRGAPGATAVAAVVFILFLVGVGGLAAWACHHRLRLGRYAVDPDRIIFHQGKLFNVIPCLVPVRSSTLKEHELPNKPAGSISWFRIHFIDNDPSRTTVHQDQTYVKKFGWLSARYRRTRWWFFSCYLLYQLIRAAFIGGGARSPLAQVYGLFVFDILAFVALVKLNPFEGQRNTALGVWMLSISKVVTTGLSIAFLPAFNLGRIPATVLGVIIIVVQGFLVIALLILIALGAISSYMSLTRNREEFHPEALEGIRLQYFEKLEARAPDVPLPPKEKVDKKGKGKGKEVDTEPEKEVLKEPYFSVTSVRRAPKIEDEDDDVVADMEAPNASVIFDPNRVVNRSSRTNSMSSRYSTHSLPRVARVHRTSWSSHDFAQWDSLQRDRPDSVMANRLSSASGIVMGHSANNSLATAPLVRPAVSQPTLRMGTPTGSRFSRPSTPKTFSRPMTPTPEVLEQHAEERIHEAPAP</sequence>
<dbReference type="InterPro" id="IPR040241">
    <property type="entry name" value="TRP_Flc/Pkd2-like"/>
</dbReference>
<name>A0AA38RRV1_9PEZI</name>
<dbReference type="AlphaFoldDB" id="A0AA38RRV1"/>
<feature type="compositionally biased region" description="Polar residues" evidence="7">
    <location>
        <begin position="878"/>
        <end position="896"/>
    </location>
</feature>
<protein>
    <submittedName>
        <fullName evidence="11">TRP-domain-containing protein</fullName>
    </submittedName>
</protein>
<keyword evidence="12" id="KW-1185">Reference proteome</keyword>
<keyword evidence="5 8" id="KW-1133">Transmembrane helix</keyword>
<dbReference type="Pfam" id="PF06011">
    <property type="entry name" value="TRP"/>
    <property type="match status" value="1"/>
</dbReference>
<comment type="caution">
    <text evidence="11">The sequence shown here is derived from an EMBL/GenBank/DDBJ whole genome shotgun (WGS) entry which is preliminary data.</text>
</comment>
<comment type="similarity">
    <text evidence="2">Belongs to the transient receptor potential (TRP) ion channel family.</text>
</comment>
<feature type="transmembrane region" description="Helical" evidence="8">
    <location>
        <begin position="459"/>
        <end position="480"/>
    </location>
</feature>
<dbReference type="SMART" id="SM01320">
    <property type="entry name" value="TRP_N"/>
    <property type="match status" value="1"/>
</dbReference>
<dbReference type="EMBL" id="JANBVO010000003">
    <property type="protein sequence ID" value="KAJ9155492.1"/>
    <property type="molecule type" value="Genomic_DNA"/>
</dbReference>
<feature type="domain" description="ML-like" evidence="10">
    <location>
        <begin position="49"/>
        <end position="191"/>
    </location>
</feature>
<reference evidence="11" key="1">
    <citation type="submission" date="2022-07" db="EMBL/GenBank/DDBJ databases">
        <title>Fungi with potential for degradation of polypropylene.</title>
        <authorList>
            <person name="Gostincar C."/>
        </authorList>
    </citation>
    <scope>NUCLEOTIDE SEQUENCE</scope>
    <source>
        <strain evidence="11">EXF-13308</strain>
    </source>
</reference>
<feature type="transmembrane region" description="Helical" evidence="8">
    <location>
        <begin position="422"/>
        <end position="447"/>
    </location>
</feature>
<feature type="region of interest" description="Disordered" evidence="7">
    <location>
        <begin position="719"/>
        <end position="742"/>
    </location>
</feature>
<keyword evidence="6 8" id="KW-0472">Membrane</keyword>
<dbReference type="GO" id="GO:0009272">
    <property type="term" value="P:fungal-type cell wall biogenesis"/>
    <property type="evidence" value="ECO:0007669"/>
    <property type="project" value="TreeGrafter"/>
</dbReference>
<evidence type="ECO:0000256" key="6">
    <source>
        <dbReference type="ARBA" id="ARBA00023136"/>
    </source>
</evidence>
<proteinExistence type="inferred from homology"/>
<feature type="transmembrane region" description="Helical" evidence="8">
    <location>
        <begin position="570"/>
        <end position="589"/>
    </location>
</feature>
<feature type="transmembrane region" description="Helical" evidence="8">
    <location>
        <begin position="625"/>
        <end position="646"/>
    </location>
</feature>
<evidence type="ECO:0000256" key="4">
    <source>
        <dbReference type="ARBA" id="ARBA00022729"/>
    </source>
</evidence>
<feature type="transmembrane region" description="Helical" evidence="8">
    <location>
        <begin position="199"/>
        <end position="220"/>
    </location>
</feature>
<feature type="transmembrane region" description="Helical" evidence="8">
    <location>
        <begin position="595"/>
        <end position="613"/>
    </location>
</feature>
<dbReference type="GO" id="GO:0016020">
    <property type="term" value="C:membrane"/>
    <property type="evidence" value="ECO:0007669"/>
    <property type="project" value="UniProtKB-SubCell"/>
</dbReference>
<organism evidence="11 12">
    <name type="scientific">Pleurostoma richardsiae</name>
    <dbReference type="NCBI Taxonomy" id="41990"/>
    <lineage>
        <taxon>Eukaryota</taxon>
        <taxon>Fungi</taxon>
        <taxon>Dikarya</taxon>
        <taxon>Ascomycota</taxon>
        <taxon>Pezizomycotina</taxon>
        <taxon>Sordariomycetes</taxon>
        <taxon>Sordariomycetidae</taxon>
        <taxon>Calosphaeriales</taxon>
        <taxon>Pleurostomataceae</taxon>
        <taxon>Pleurostoma</taxon>
    </lineage>
</organism>
<dbReference type="GO" id="GO:0055085">
    <property type="term" value="P:transmembrane transport"/>
    <property type="evidence" value="ECO:0007669"/>
    <property type="project" value="TreeGrafter"/>
</dbReference>
<comment type="subcellular location">
    <subcellularLocation>
        <location evidence="1">Membrane</location>
        <topology evidence="1">Multi-pass membrane protein</topology>
    </subcellularLocation>
</comment>
<evidence type="ECO:0000256" key="2">
    <source>
        <dbReference type="ARBA" id="ARBA00010642"/>
    </source>
</evidence>
<evidence type="ECO:0000313" key="12">
    <source>
        <dbReference type="Proteomes" id="UP001174694"/>
    </source>
</evidence>
<feature type="chain" id="PRO_5041295860" evidence="9">
    <location>
        <begin position="26"/>
        <end position="917"/>
    </location>
</feature>
<dbReference type="PANTHER" id="PTHR31145:SF7">
    <property type="entry name" value="TRP-LIKE ION CHANNEL"/>
    <property type="match status" value="1"/>
</dbReference>
<keyword evidence="3 8" id="KW-0812">Transmembrane</keyword>
<feature type="compositionally biased region" description="Basic and acidic residues" evidence="7">
    <location>
        <begin position="723"/>
        <end position="742"/>
    </location>
</feature>
<evidence type="ECO:0000256" key="1">
    <source>
        <dbReference type="ARBA" id="ARBA00004141"/>
    </source>
</evidence>
<dbReference type="Proteomes" id="UP001174694">
    <property type="component" value="Unassembled WGS sequence"/>
</dbReference>
<feature type="signal peptide" evidence="9">
    <location>
        <begin position="1"/>
        <end position="25"/>
    </location>
</feature>
<evidence type="ECO:0000256" key="3">
    <source>
        <dbReference type="ARBA" id="ARBA00022692"/>
    </source>
</evidence>
<accession>A0AA38RRV1</accession>
<feature type="transmembrane region" description="Helical" evidence="8">
    <location>
        <begin position="658"/>
        <end position="683"/>
    </location>
</feature>